<dbReference type="InterPro" id="IPR029061">
    <property type="entry name" value="THDP-binding"/>
</dbReference>
<dbReference type="PANTHER" id="PTHR43257:SF2">
    <property type="entry name" value="PYRUVATE DEHYDROGENASE E1 COMPONENT SUBUNIT BETA"/>
    <property type="match status" value="1"/>
</dbReference>
<evidence type="ECO:0000256" key="2">
    <source>
        <dbReference type="ARBA" id="ARBA00023002"/>
    </source>
</evidence>
<sequence>MTETQTLSIREAINQGLDEALRLDPKVFLLGEDLADPAAGVNAVTRGLATAHGMDRVMNTPISEAAIVGAAVGAAIEGYRPVAEIMIMDFIGIAMDQIVNHAAKLRYMSGGRTSCPLTVRTAVFAGTGSGGTHSQSLEAWFMHVPGLKVVYPSNPADAKGLLLSSIFDPDPVLFMEASRLYGVKGDVPVGDGYRVPIGKAAIARPGTDLSIITYGLATSASLSAAEALAAEGISAEVIDLRTLLPLDIDTVVESVGRTRRAVIAHNATTVAGPGAEIAAQVSAKLFGALDGPVERVGARFTPIPARASEAAVTLNVADILSAARRTLGVVGV</sequence>
<keyword evidence="3" id="KW-0786">Thiamine pyrophosphate</keyword>
<dbReference type="Pfam" id="PF02779">
    <property type="entry name" value="Transket_pyr"/>
    <property type="match status" value="1"/>
</dbReference>
<dbReference type="RefSeq" id="WP_154769140.1">
    <property type="nucleotide sequence ID" value="NZ_WLYK01000005.1"/>
</dbReference>
<dbReference type="Gene3D" id="3.40.50.970">
    <property type="match status" value="1"/>
</dbReference>
<comment type="caution">
    <text evidence="5">The sequence shown here is derived from an EMBL/GenBank/DDBJ whole genome shotgun (WGS) entry which is preliminary data.</text>
</comment>
<dbReference type="SMART" id="SM00861">
    <property type="entry name" value="Transket_pyr"/>
    <property type="match status" value="1"/>
</dbReference>
<dbReference type="Proteomes" id="UP000460221">
    <property type="component" value="Unassembled WGS sequence"/>
</dbReference>
<feature type="domain" description="Transketolase-like pyrimidine-binding" evidence="4">
    <location>
        <begin position="7"/>
        <end position="183"/>
    </location>
</feature>
<proteinExistence type="predicted"/>
<gene>
    <name evidence="5" type="ORF">GIS00_14680</name>
</gene>
<dbReference type="GO" id="GO:0000287">
    <property type="term" value="F:magnesium ion binding"/>
    <property type="evidence" value="ECO:0007669"/>
    <property type="project" value="UniProtKB-ARBA"/>
</dbReference>
<dbReference type="AlphaFoldDB" id="A0A7K1FM55"/>
<comment type="cofactor">
    <cofactor evidence="1">
        <name>thiamine diphosphate</name>
        <dbReference type="ChEBI" id="CHEBI:58937"/>
    </cofactor>
</comment>
<dbReference type="Pfam" id="PF02780">
    <property type="entry name" value="Transketolase_C"/>
    <property type="match status" value="1"/>
</dbReference>
<dbReference type="FunFam" id="3.40.50.970:FF:000001">
    <property type="entry name" value="Pyruvate dehydrogenase E1 beta subunit"/>
    <property type="match status" value="1"/>
</dbReference>
<dbReference type="InterPro" id="IPR033248">
    <property type="entry name" value="Transketolase_C"/>
</dbReference>
<evidence type="ECO:0000259" key="4">
    <source>
        <dbReference type="SMART" id="SM00861"/>
    </source>
</evidence>
<dbReference type="GO" id="GO:0016491">
    <property type="term" value="F:oxidoreductase activity"/>
    <property type="evidence" value="ECO:0007669"/>
    <property type="project" value="UniProtKB-KW"/>
</dbReference>
<protein>
    <submittedName>
        <fullName evidence="5">Alpha-ketoacid dehydrogenase subunit beta</fullName>
    </submittedName>
</protein>
<dbReference type="SUPFAM" id="SSF52518">
    <property type="entry name" value="Thiamin diphosphate-binding fold (THDP-binding)"/>
    <property type="match status" value="1"/>
</dbReference>
<accession>A0A7K1FM55</accession>
<name>A0A7K1FM55_9ACTN</name>
<dbReference type="FunFam" id="3.40.50.920:FF:000001">
    <property type="entry name" value="Pyruvate dehydrogenase E1 beta subunit"/>
    <property type="match status" value="1"/>
</dbReference>
<reference evidence="5 6" key="1">
    <citation type="submission" date="2019-11" db="EMBL/GenBank/DDBJ databases">
        <authorList>
            <person name="Jiang L.-Q."/>
        </authorList>
    </citation>
    <scope>NUCLEOTIDE SEQUENCE [LARGE SCALE GENOMIC DNA]</scope>
    <source>
        <strain evidence="5 6">YIM 132087</strain>
    </source>
</reference>
<evidence type="ECO:0000256" key="1">
    <source>
        <dbReference type="ARBA" id="ARBA00001964"/>
    </source>
</evidence>
<dbReference type="PANTHER" id="PTHR43257">
    <property type="entry name" value="PYRUVATE DEHYDROGENASE E1 COMPONENT BETA SUBUNIT"/>
    <property type="match status" value="1"/>
</dbReference>
<keyword evidence="6" id="KW-1185">Reference proteome</keyword>
<dbReference type="InterPro" id="IPR005475">
    <property type="entry name" value="Transketolase-like_Pyr-bd"/>
</dbReference>
<keyword evidence="2" id="KW-0560">Oxidoreductase</keyword>
<dbReference type="EMBL" id="WLYK01000005">
    <property type="protein sequence ID" value="MTD15186.1"/>
    <property type="molecule type" value="Genomic_DNA"/>
</dbReference>
<organism evidence="5 6">
    <name type="scientific">Nakamurella alba</name>
    <dbReference type="NCBI Taxonomy" id="2665158"/>
    <lineage>
        <taxon>Bacteria</taxon>
        <taxon>Bacillati</taxon>
        <taxon>Actinomycetota</taxon>
        <taxon>Actinomycetes</taxon>
        <taxon>Nakamurellales</taxon>
        <taxon>Nakamurellaceae</taxon>
        <taxon>Nakamurella</taxon>
    </lineage>
</organism>
<dbReference type="Gene3D" id="3.40.50.920">
    <property type="match status" value="1"/>
</dbReference>
<evidence type="ECO:0000313" key="5">
    <source>
        <dbReference type="EMBL" id="MTD15186.1"/>
    </source>
</evidence>
<dbReference type="CDD" id="cd07036">
    <property type="entry name" value="TPP_PYR_E1-PDHc-beta_like"/>
    <property type="match status" value="1"/>
</dbReference>
<dbReference type="InterPro" id="IPR009014">
    <property type="entry name" value="Transketo_C/PFOR_II"/>
</dbReference>
<dbReference type="SUPFAM" id="SSF52922">
    <property type="entry name" value="TK C-terminal domain-like"/>
    <property type="match status" value="1"/>
</dbReference>
<evidence type="ECO:0000256" key="3">
    <source>
        <dbReference type="ARBA" id="ARBA00023052"/>
    </source>
</evidence>
<evidence type="ECO:0000313" key="6">
    <source>
        <dbReference type="Proteomes" id="UP000460221"/>
    </source>
</evidence>